<dbReference type="PROSITE" id="PS50297">
    <property type="entry name" value="ANK_REP_REGION"/>
    <property type="match status" value="6"/>
</dbReference>
<dbReference type="AlphaFoldDB" id="J3NJJ8"/>
<evidence type="ECO:0000256" key="1">
    <source>
        <dbReference type="ARBA" id="ARBA00022737"/>
    </source>
</evidence>
<sequence length="966" mass="104739">MPESPGLFIKLPVLGHMSCNNAHGDSLLHWAIRERCISLARPLIPSDIPANLPNDEGQTPLHLAVAAGDLEACKLLVDSTADLSLLHLQDKEGNSPVDLAMILLLNGSSTDDSILDYIVQQSARASQRYEDQWFWAFCRAICSGNSVLLDVFLRHGKGLLDKHPTRGSTTLHAVAHMIAVAARDMTPIKLLLKAGVDINAVDNNGATALHTAVQGRNANVVKYLVEHGAKVETRFGAKPLAGSIFNEVGVENALASVEAGASTFHKMNEGQPLLHLAAQVDQRGILELLLLAGVQVNTLDEDGETAGYWACTNGHLDSLDFLMSQGLDPKAGKTDLLKEAIQKGHLPIVEFLWGRGMPITVQYLRHPLEDRCRSMLDFLLRHLAPLPQSLDGGADADFSSDAHAHNPERFSTIDSQILAAAYLELGLKIGPIDARSCAILLNACAQYGFLSGARVLLDAAPSRGEVRKYYSVSSRCSALEIAACENDIALVGLLLEHGWDPSHEDIYSRTSLHLAALCGAADVVKELRGECNIHQRDMGWDTPLHLAAYSGSVPVLELLVDAGGDVDKLNKDGETPLGIACEQGHAVAVRWLLEHGSSLSQMGNASHLTLSPLHHAARGNHVGCMEHLIAAGFDANVKRAGNNTPLHAAATSGAWKAVSRLLKADADPNCLNDQGKTPSTLAFSHADIPPDVITELLQKTMVDWDLPLSQNILFSACVGGNKAAIGAVLGLLNQDRPKEAKKTVRRLLPELLGELCSSGPAANSTAFPFFLPYLHSRSKAALSMTMLSATIVAGDDAELVQSLVRINPRYVALGTAQPWTMLHLACRYGRIKIARVLLANASPAWAKGVDGDLPLMVAKKYLEGDILERFVSLFLVYETTFEALLQDTEYQGLILAAQSRICRDSDNKDGYKENDNDQKKEKDEEKEKGKQKEKEEEKEKDEEKDENGEEHSGRSANNSRTKEETH</sequence>
<reference evidence="5" key="2">
    <citation type="submission" date="2010-07" db="EMBL/GenBank/DDBJ databases">
        <authorList>
            <consortium name="The Broad Institute Genome Sequencing Platform"/>
            <consortium name="Broad Institute Genome Sequencing Center for Infectious Disease"/>
            <person name="Ma L.-J."/>
            <person name="Dead R."/>
            <person name="Young S."/>
            <person name="Zeng Q."/>
            <person name="Koehrsen M."/>
            <person name="Alvarado L."/>
            <person name="Berlin A."/>
            <person name="Chapman S.B."/>
            <person name="Chen Z."/>
            <person name="Freedman E."/>
            <person name="Gellesch M."/>
            <person name="Goldberg J."/>
            <person name="Griggs A."/>
            <person name="Gujja S."/>
            <person name="Heilman E.R."/>
            <person name="Heiman D."/>
            <person name="Hepburn T."/>
            <person name="Howarth C."/>
            <person name="Jen D."/>
            <person name="Larson L."/>
            <person name="Mehta T."/>
            <person name="Neiman D."/>
            <person name="Pearson M."/>
            <person name="Roberts A."/>
            <person name="Saif S."/>
            <person name="Shea T."/>
            <person name="Shenoy N."/>
            <person name="Sisk P."/>
            <person name="Stolte C."/>
            <person name="Sykes S."/>
            <person name="Walk T."/>
            <person name="White J."/>
            <person name="Yandava C."/>
            <person name="Haas B."/>
            <person name="Nusbaum C."/>
            <person name="Birren B."/>
        </authorList>
    </citation>
    <scope>NUCLEOTIDE SEQUENCE</scope>
    <source>
        <strain evidence="5">R3-111a-1</strain>
    </source>
</reference>
<dbReference type="VEuPathDB" id="FungiDB:GGTG_01429"/>
<dbReference type="Pfam" id="PF12796">
    <property type="entry name" value="Ank_2"/>
    <property type="match status" value="5"/>
</dbReference>
<evidence type="ECO:0000256" key="3">
    <source>
        <dbReference type="PROSITE-ProRule" id="PRU00023"/>
    </source>
</evidence>
<dbReference type="Gene3D" id="1.25.40.20">
    <property type="entry name" value="Ankyrin repeat-containing domain"/>
    <property type="match status" value="6"/>
</dbReference>
<keyword evidence="1" id="KW-0677">Repeat</keyword>
<evidence type="ECO:0000256" key="2">
    <source>
        <dbReference type="ARBA" id="ARBA00023043"/>
    </source>
</evidence>
<dbReference type="InterPro" id="IPR002110">
    <property type="entry name" value="Ankyrin_rpt"/>
</dbReference>
<dbReference type="PROSITE" id="PS50088">
    <property type="entry name" value="ANK_REPEAT"/>
    <property type="match status" value="8"/>
</dbReference>
<dbReference type="EnsemblFungi" id="EJT81450">
    <property type="protein sequence ID" value="EJT81450"/>
    <property type="gene ID" value="GGTG_01429"/>
</dbReference>
<dbReference type="PANTHER" id="PTHR24166:SF48">
    <property type="entry name" value="PROTEIN VAPYRIN"/>
    <property type="match status" value="1"/>
</dbReference>
<keyword evidence="7" id="KW-1185">Reference proteome</keyword>
<feature type="repeat" description="ANK" evidence="3">
    <location>
        <begin position="641"/>
        <end position="673"/>
    </location>
</feature>
<dbReference type="GeneID" id="20341887"/>
<accession>J3NJJ8</accession>
<gene>
    <name evidence="6" type="primary">20341887</name>
    <name evidence="5" type="ORF">GGTG_01429</name>
</gene>
<reference evidence="6" key="4">
    <citation type="journal article" date="2015" name="G3 (Bethesda)">
        <title>Genome sequences of three phytopathogenic species of the Magnaporthaceae family of fungi.</title>
        <authorList>
            <person name="Okagaki L.H."/>
            <person name="Nunes C.C."/>
            <person name="Sailsbery J."/>
            <person name="Clay B."/>
            <person name="Brown D."/>
            <person name="John T."/>
            <person name="Oh Y."/>
            <person name="Young N."/>
            <person name="Fitzgerald M."/>
            <person name="Haas B.J."/>
            <person name="Zeng Q."/>
            <person name="Young S."/>
            <person name="Adiconis X."/>
            <person name="Fan L."/>
            <person name="Levin J.Z."/>
            <person name="Mitchell T.K."/>
            <person name="Okubara P.A."/>
            <person name="Farman M.L."/>
            <person name="Kohn L.M."/>
            <person name="Birren B."/>
            <person name="Ma L.-J."/>
            <person name="Dean R.A."/>
        </authorList>
    </citation>
    <scope>NUCLEOTIDE SEQUENCE</scope>
    <source>
        <strain evidence="6">R3-111a-1</strain>
    </source>
</reference>
<organism evidence="5">
    <name type="scientific">Gaeumannomyces tritici (strain R3-111a-1)</name>
    <name type="common">Wheat and barley take-all root rot fungus</name>
    <name type="synonym">Gaeumannomyces graminis var. tritici</name>
    <dbReference type="NCBI Taxonomy" id="644352"/>
    <lineage>
        <taxon>Eukaryota</taxon>
        <taxon>Fungi</taxon>
        <taxon>Dikarya</taxon>
        <taxon>Ascomycota</taxon>
        <taxon>Pezizomycotina</taxon>
        <taxon>Sordariomycetes</taxon>
        <taxon>Sordariomycetidae</taxon>
        <taxon>Magnaporthales</taxon>
        <taxon>Magnaporthaceae</taxon>
        <taxon>Gaeumannomyces</taxon>
    </lineage>
</organism>
<feature type="repeat" description="ANK" evidence="3">
    <location>
        <begin position="56"/>
        <end position="88"/>
    </location>
</feature>
<dbReference type="PANTHER" id="PTHR24166">
    <property type="entry name" value="ROLLING PEBBLES, ISOFORM B"/>
    <property type="match status" value="1"/>
</dbReference>
<feature type="compositionally biased region" description="Basic and acidic residues" evidence="4">
    <location>
        <begin position="905"/>
        <end position="937"/>
    </location>
</feature>
<dbReference type="SUPFAM" id="SSF48403">
    <property type="entry name" value="Ankyrin repeat"/>
    <property type="match status" value="3"/>
</dbReference>
<dbReference type="RefSeq" id="XP_009217459.1">
    <property type="nucleotide sequence ID" value="XM_009219195.1"/>
</dbReference>
<reference evidence="6" key="5">
    <citation type="submission" date="2018-04" db="UniProtKB">
        <authorList>
            <consortium name="EnsemblFungi"/>
        </authorList>
    </citation>
    <scope>IDENTIFICATION</scope>
    <source>
        <strain evidence="6">R3-111a-1</strain>
    </source>
</reference>
<dbReference type="eggNOG" id="KOG4177">
    <property type="taxonomic scope" value="Eukaryota"/>
</dbReference>
<feature type="repeat" description="ANK" evidence="3">
    <location>
        <begin position="269"/>
        <end position="301"/>
    </location>
</feature>
<evidence type="ECO:0000313" key="7">
    <source>
        <dbReference type="Proteomes" id="UP000006039"/>
    </source>
</evidence>
<feature type="region of interest" description="Disordered" evidence="4">
    <location>
        <begin position="905"/>
        <end position="966"/>
    </location>
</feature>
<feature type="repeat" description="ANK" evidence="3">
    <location>
        <begin position="608"/>
        <end position="640"/>
    </location>
</feature>
<dbReference type="PRINTS" id="PR01415">
    <property type="entry name" value="ANKYRIN"/>
</dbReference>
<dbReference type="SMART" id="SM00248">
    <property type="entry name" value="ANK"/>
    <property type="match status" value="16"/>
</dbReference>
<dbReference type="InterPro" id="IPR050889">
    <property type="entry name" value="Dendritic_Spine_Reg/Scaffold"/>
</dbReference>
<evidence type="ECO:0000313" key="5">
    <source>
        <dbReference type="EMBL" id="EJT81450.1"/>
    </source>
</evidence>
<evidence type="ECO:0000313" key="6">
    <source>
        <dbReference type="EnsemblFungi" id="EJT81450"/>
    </source>
</evidence>
<name>J3NJJ8_GAET3</name>
<reference evidence="5" key="3">
    <citation type="submission" date="2010-09" db="EMBL/GenBank/DDBJ databases">
        <title>Annotation of Gaeumannomyces graminis var. tritici R3-111a-1.</title>
        <authorList>
            <consortium name="The Broad Institute Genome Sequencing Platform"/>
            <person name="Ma L.-J."/>
            <person name="Dead R."/>
            <person name="Young S.K."/>
            <person name="Zeng Q."/>
            <person name="Gargeya S."/>
            <person name="Fitzgerald M."/>
            <person name="Haas B."/>
            <person name="Abouelleil A."/>
            <person name="Alvarado L."/>
            <person name="Arachchi H.M."/>
            <person name="Berlin A."/>
            <person name="Brown A."/>
            <person name="Chapman S.B."/>
            <person name="Chen Z."/>
            <person name="Dunbar C."/>
            <person name="Freedman E."/>
            <person name="Gearin G."/>
            <person name="Gellesch M."/>
            <person name="Goldberg J."/>
            <person name="Griggs A."/>
            <person name="Gujja S."/>
            <person name="Heiman D."/>
            <person name="Howarth C."/>
            <person name="Larson L."/>
            <person name="Lui A."/>
            <person name="MacDonald P.J.P."/>
            <person name="Mehta T."/>
            <person name="Montmayeur A."/>
            <person name="Murphy C."/>
            <person name="Neiman D."/>
            <person name="Pearson M."/>
            <person name="Priest M."/>
            <person name="Roberts A."/>
            <person name="Saif S."/>
            <person name="Shea T."/>
            <person name="Shenoy N."/>
            <person name="Sisk P."/>
            <person name="Stolte C."/>
            <person name="Sykes S."/>
            <person name="Yandava C."/>
            <person name="Wortman J."/>
            <person name="Nusbaum C."/>
            <person name="Birren B."/>
        </authorList>
    </citation>
    <scope>NUCLEOTIDE SEQUENCE</scope>
    <source>
        <strain evidence="5">R3-111a-1</strain>
    </source>
</reference>
<dbReference type="InterPro" id="IPR036770">
    <property type="entry name" value="Ankyrin_rpt-contain_sf"/>
</dbReference>
<proteinExistence type="predicted"/>
<feature type="compositionally biased region" description="Acidic residues" evidence="4">
    <location>
        <begin position="938"/>
        <end position="948"/>
    </location>
</feature>
<reference evidence="7" key="1">
    <citation type="submission" date="2010-07" db="EMBL/GenBank/DDBJ databases">
        <title>The genome sequence of Gaeumannomyces graminis var. tritici strain R3-111a-1.</title>
        <authorList>
            <consortium name="The Broad Institute Genome Sequencing Platform"/>
            <person name="Ma L.-J."/>
            <person name="Dead R."/>
            <person name="Young S."/>
            <person name="Zeng Q."/>
            <person name="Koehrsen M."/>
            <person name="Alvarado L."/>
            <person name="Berlin A."/>
            <person name="Chapman S.B."/>
            <person name="Chen Z."/>
            <person name="Freedman E."/>
            <person name="Gellesch M."/>
            <person name="Goldberg J."/>
            <person name="Griggs A."/>
            <person name="Gujja S."/>
            <person name="Heilman E.R."/>
            <person name="Heiman D."/>
            <person name="Hepburn T."/>
            <person name="Howarth C."/>
            <person name="Jen D."/>
            <person name="Larson L."/>
            <person name="Mehta T."/>
            <person name="Neiman D."/>
            <person name="Pearson M."/>
            <person name="Roberts A."/>
            <person name="Saif S."/>
            <person name="Shea T."/>
            <person name="Shenoy N."/>
            <person name="Sisk P."/>
            <person name="Stolte C."/>
            <person name="Sykes S."/>
            <person name="Walk T."/>
            <person name="White J."/>
            <person name="Yandava C."/>
            <person name="Haas B."/>
            <person name="Nusbaum C."/>
            <person name="Birren B."/>
        </authorList>
    </citation>
    <scope>NUCLEOTIDE SEQUENCE [LARGE SCALE GENOMIC DNA]</scope>
    <source>
        <strain evidence="7">R3-111a-1</strain>
    </source>
</reference>
<protein>
    <submittedName>
        <fullName evidence="5 6">Uncharacterized protein</fullName>
    </submittedName>
</protein>
<feature type="repeat" description="ANK" evidence="3">
    <location>
        <begin position="572"/>
        <end position="604"/>
    </location>
</feature>
<dbReference type="Pfam" id="PF13606">
    <property type="entry name" value="Ank_3"/>
    <property type="match status" value="1"/>
</dbReference>
<feature type="repeat" description="ANK" evidence="3">
    <location>
        <begin position="204"/>
        <end position="236"/>
    </location>
</feature>
<keyword evidence="2 3" id="KW-0040">ANK repeat</keyword>
<feature type="repeat" description="ANK" evidence="3">
    <location>
        <begin position="539"/>
        <end position="571"/>
    </location>
</feature>
<feature type="repeat" description="ANK" evidence="3">
    <location>
        <begin position="166"/>
        <end position="203"/>
    </location>
</feature>
<dbReference type="Proteomes" id="UP000006039">
    <property type="component" value="Unassembled WGS sequence"/>
</dbReference>
<dbReference type="STRING" id="644352.J3NJJ8"/>
<dbReference type="OrthoDB" id="195446at2759"/>
<dbReference type="HOGENOM" id="CLU_298601_0_0_1"/>
<dbReference type="EMBL" id="GL385395">
    <property type="protein sequence ID" value="EJT81450.1"/>
    <property type="molecule type" value="Genomic_DNA"/>
</dbReference>
<evidence type="ECO:0000256" key="4">
    <source>
        <dbReference type="SAM" id="MobiDB-lite"/>
    </source>
</evidence>